<dbReference type="PROSITE" id="PS51387">
    <property type="entry name" value="FAD_PCMH"/>
    <property type="match status" value="1"/>
</dbReference>
<dbReference type="EMBL" id="CP126114">
    <property type="protein sequence ID" value="WHY88337.1"/>
    <property type="molecule type" value="Genomic_DNA"/>
</dbReference>
<evidence type="ECO:0000313" key="5">
    <source>
        <dbReference type="EMBL" id="WHY88337.1"/>
    </source>
</evidence>
<dbReference type="InterPro" id="IPR016167">
    <property type="entry name" value="FAD-bd_PCMH_sub1"/>
</dbReference>
<dbReference type="InterPro" id="IPR051312">
    <property type="entry name" value="Diverse_Substr_Oxidored"/>
</dbReference>
<reference evidence="5" key="1">
    <citation type="submission" date="2023-05" db="EMBL/GenBank/DDBJ databases">
        <title>Comparative genomics of Bacillaceae isolates and their secondary metabolite potential.</title>
        <authorList>
            <person name="Song L."/>
            <person name="Nielsen L.J."/>
            <person name="Mohite O."/>
            <person name="Xu X."/>
            <person name="Weber T."/>
            <person name="Kovacs A.T."/>
        </authorList>
    </citation>
    <scope>NUCLEOTIDE SEQUENCE</scope>
    <source>
        <strain evidence="5">XLM17</strain>
    </source>
</reference>
<dbReference type="AlphaFoldDB" id="A0AA95MS00"/>
<dbReference type="Pfam" id="PF00941">
    <property type="entry name" value="FAD_binding_5"/>
    <property type="match status" value="1"/>
</dbReference>
<dbReference type="Gene3D" id="3.30.43.10">
    <property type="entry name" value="Uridine Diphospho-n-acetylenolpyruvylglucosamine Reductase, domain 2"/>
    <property type="match status" value="1"/>
</dbReference>
<dbReference type="InterPro" id="IPR036318">
    <property type="entry name" value="FAD-bd_PCMH-like_sf"/>
</dbReference>
<dbReference type="PANTHER" id="PTHR42659:SF2">
    <property type="entry name" value="XANTHINE DEHYDROGENASE SUBUNIT C-RELATED"/>
    <property type="match status" value="1"/>
</dbReference>
<evidence type="ECO:0000259" key="4">
    <source>
        <dbReference type="PROSITE" id="PS51387"/>
    </source>
</evidence>
<evidence type="ECO:0000256" key="1">
    <source>
        <dbReference type="ARBA" id="ARBA00022630"/>
    </source>
</evidence>
<dbReference type="PANTHER" id="PTHR42659">
    <property type="entry name" value="XANTHINE DEHYDROGENASE SUBUNIT C-RELATED"/>
    <property type="match status" value="1"/>
</dbReference>
<proteinExistence type="predicted"/>
<dbReference type="Gene3D" id="3.30.390.50">
    <property type="entry name" value="CO dehydrogenase flavoprotein, C-terminal domain"/>
    <property type="match status" value="1"/>
</dbReference>
<dbReference type="Proteomes" id="UP001178288">
    <property type="component" value="Chromosome"/>
</dbReference>
<protein>
    <submittedName>
        <fullName evidence="5">FAD binding domain-containing protein</fullName>
    </submittedName>
</protein>
<name>A0AA95MS00_9BACI</name>
<organism evidence="5 6">
    <name type="scientific">Neobacillus novalis</name>
    <dbReference type="NCBI Taxonomy" id="220687"/>
    <lineage>
        <taxon>Bacteria</taxon>
        <taxon>Bacillati</taxon>
        <taxon>Bacillota</taxon>
        <taxon>Bacilli</taxon>
        <taxon>Bacillales</taxon>
        <taxon>Bacillaceae</taxon>
        <taxon>Neobacillus</taxon>
    </lineage>
</organism>
<dbReference type="Gene3D" id="3.30.465.10">
    <property type="match status" value="1"/>
</dbReference>
<keyword evidence="2" id="KW-0274">FAD</keyword>
<dbReference type="SMART" id="SM01092">
    <property type="entry name" value="CO_deh_flav_C"/>
    <property type="match status" value="1"/>
</dbReference>
<dbReference type="SUPFAM" id="SSF55447">
    <property type="entry name" value="CO dehydrogenase flavoprotein C-terminal domain-like"/>
    <property type="match status" value="1"/>
</dbReference>
<evidence type="ECO:0000256" key="3">
    <source>
        <dbReference type="ARBA" id="ARBA00023002"/>
    </source>
</evidence>
<gene>
    <name evidence="5" type="ORF">QNH39_11080</name>
</gene>
<accession>A0AA95MS00</accession>
<sequence length="279" mass="30643">MIPFDFEYYKPDSITEAIQTFQDIESQGKKVIYYSGGTEFITFSRINKLSADAVIDLKGIPECQVLESLGDLLVIGSAVSLNKIAKSNLFPLLGQAVKQVADHTSRNKITIGGNLHSRLIYREGVLPLLLADAQVKIAGKEGEQVLAFEDVFQQEMKLGPGQFLIQILVEKSYASYQYISIKKTKTSKVGYPVVSLAAIAKDSQIRAAFSGVCAYPFRSAQMEAALNDSSLSIEKRIEQALSRLPAPIVNDIQASREYREFVLINALEDALDALKGAIS</sequence>
<dbReference type="InterPro" id="IPR036683">
    <property type="entry name" value="CO_DH_flav_C_dom_sf"/>
</dbReference>
<keyword evidence="6" id="KW-1185">Reference proteome</keyword>
<dbReference type="InterPro" id="IPR002346">
    <property type="entry name" value="Mopterin_DH_FAD-bd"/>
</dbReference>
<keyword evidence="3" id="KW-0560">Oxidoreductase</keyword>
<dbReference type="InterPro" id="IPR005107">
    <property type="entry name" value="CO_DH_flav_C"/>
</dbReference>
<dbReference type="GO" id="GO:0016491">
    <property type="term" value="F:oxidoreductase activity"/>
    <property type="evidence" value="ECO:0007669"/>
    <property type="project" value="UniProtKB-KW"/>
</dbReference>
<keyword evidence="1" id="KW-0285">Flavoprotein</keyword>
<evidence type="ECO:0000256" key="2">
    <source>
        <dbReference type="ARBA" id="ARBA00022827"/>
    </source>
</evidence>
<evidence type="ECO:0000313" key="6">
    <source>
        <dbReference type="Proteomes" id="UP001178288"/>
    </source>
</evidence>
<feature type="domain" description="FAD-binding PCMH-type" evidence="4">
    <location>
        <begin position="1"/>
        <end position="174"/>
    </location>
</feature>
<dbReference type="KEGG" id="nnv:QNH39_11080"/>
<dbReference type="InterPro" id="IPR016166">
    <property type="entry name" value="FAD-bd_PCMH"/>
</dbReference>
<dbReference type="RefSeq" id="WP_066086023.1">
    <property type="nucleotide sequence ID" value="NZ_CP126114.1"/>
</dbReference>
<dbReference type="SUPFAM" id="SSF56176">
    <property type="entry name" value="FAD-binding/transporter-associated domain-like"/>
    <property type="match status" value="1"/>
</dbReference>
<dbReference type="InterPro" id="IPR016169">
    <property type="entry name" value="FAD-bd_PCMH_sub2"/>
</dbReference>
<dbReference type="GO" id="GO:0071949">
    <property type="term" value="F:FAD binding"/>
    <property type="evidence" value="ECO:0007669"/>
    <property type="project" value="InterPro"/>
</dbReference>